<dbReference type="InterPro" id="IPR001623">
    <property type="entry name" value="DnaJ_domain"/>
</dbReference>
<dbReference type="Proteomes" id="UP000528457">
    <property type="component" value="Unassembled WGS sequence"/>
</dbReference>
<protein>
    <submittedName>
        <fullName evidence="9">Putative membrane protein</fullName>
    </submittedName>
</protein>
<accession>A0A7X0MWI5</accession>
<evidence type="ECO:0000313" key="9">
    <source>
        <dbReference type="EMBL" id="MBB6522210.1"/>
    </source>
</evidence>
<comment type="subcellular location">
    <subcellularLocation>
        <location evidence="1">Membrane</location>
        <topology evidence="1">Single-pass membrane protein</topology>
    </subcellularLocation>
</comment>
<dbReference type="GO" id="GO:0016020">
    <property type="term" value="C:membrane"/>
    <property type="evidence" value="ECO:0007669"/>
    <property type="project" value="UniProtKB-SubCell"/>
</dbReference>
<feature type="transmembrane region" description="Helical" evidence="7">
    <location>
        <begin position="36"/>
        <end position="68"/>
    </location>
</feature>
<dbReference type="AlphaFoldDB" id="A0A7X0MWI5"/>
<keyword evidence="2 7" id="KW-0812">Transmembrane</keyword>
<keyword evidence="3 7" id="KW-1133">Transmembrane helix</keyword>
<keyword evidence="4 7" id="KW-0472">Membrane</keyword>
<evidence type="ECO:0000256" key="1">
    <source>
        <dbReference type="ARBA" id="ARBA00004167"/>
    </source>
</evidence>
<evidence type="ECO:0000256" key="4">
    <source>
        <dbReference type="ARBA" id="ARBA00023136"/>
    </source>
</evidence>
<evidence type="ECO:0000259" key="8">
    <source>
        <dbReference type="SMART" id="SM00271"/>
    </source>
</evidence>
<dbReference type="PANTHER" id="PTHR12763">
    <property type="match status" value="1"/>
</dbReference>
<evidence type="ECO:0000256" key="6">
    <source>
        <dbReference type="ARBA" id="ARBA00038105"/>
    </source>
</evidence>
<proteinExistence type="inferred from homology"/>
<comment type="caution">
    <text evidence="9">The sequence shown here is derived from an EMBL/GenBank/DDBJ whole genome shotgun (WGS) entry which is preliminary data.</text>
</comment>
<name>A0A7X0MWI5_9GAMM</name>
<dbReference type="SUPFAM" id="SSF46565">
    <property type="entry name" value="Chaperone J-domain"/>
    <property type="match status" value="1"/>
</dbReference>
<comment type="similarity">
    <text evidence="6">Belongs to the TIM14 family.</text>
</comment>
<evidence type="ECO:0000256" key="2">
    <source>
        <dbReference type="ARBA" id="ARBA00022692"/>
    </source>
</evidence>
<dbReference type="PANTHER" id="PTHR12763:SF28">
    <property type="entry name" value="GEO10507P1-RELATED"/>
    <property type="match status" value="1"/>
</dbReference>
<dbReference type="InterPro" id="IPR036869">
    <property type="entry name" value="J_dom_sf"/>
</dbReference>
<keyword evidence="10" id="KW-1185">Reference proteome</keyword>
<evidence type="ECO:0000256" key="7">
    <source>
        <dbReference type="SAM" id="Phobius"/>
    </source>
</evidence>
<evidence type="ECO:0000313" key="10">
    <source>
        <dbReference type="Proteomes" id="UP000528457"/>
    </source>
</evidence>
<keyword evidence="5" id="KW-0143">Chaperone</keyword>
<organism evidence="9 10">
    <name type="scientific">Pseudoteredinibacter isoporae</name>
    <dbReference type="NCBI Taxonomy" id="570281"/>
    <lineage>
        <taxon>Bacteria</taxon>
        <taxon>Pseudomonadati</taxon>
        <taxon>Pseudomonadota</taxon>
        <taxon>Gammaproteobacteria</taxon>
        <taxon>Cellvibrionales</taxon>
        <taxon>Cellvibrionaceae</taxon>
        <taxon>Pseudoteredinibacter</taxon>
    </lineage>
</organism>
<reference evidence="9 10" key="1">
    <citation type="submission" date="2020-08" db="EMBL/GenBank/DDBJ databases">
        <title>Genomic Encyclopedia of Type Strains, Phase IV (KMG-IV): sequencing the most valuable type-strain genomes for metagenomic binning, comparative biology and taxonomic classification.</title>
        <authorList>
            <person name="Goeker M."/>
        </authorList>
    </citation>
    <scope>NUCLEOTIDE SEQUENCE [LARGE SCALE GENOMIC DNA]</scope>
    <source>
        <strain evidence="9 10">DSM 22368</strain>
    </source>
</reference>
<dbReference type="SMART" id="SM00271">
    <property type="entry name" value="DnaJ"/>
    <property type="match status" value="1"/>
</dbReference>
<evidence type="ECO:0000256" key="3">
    <source>
        <dbReference type="ARBA" id="ARBA00022989"/>
    </source>
</evidence>
<dbReference type="EMBL" id="JACHHT010000002">
    <property type="protein sequence ID" value="MBB6522210.1"/>
    <property type="molecule type" value="Genomic_DNA"/>
</dbReference>
<evidence type="ECO:0000256" key="5">
    <source>
        <dbReference type="ARBA" id="ARBA00023186"/>
    </source>
</evidence>
<dbReference type="Gene3D" id="1.10.287.110">
    <property type="entry name" value="DnaJ domain"/>
    <property type="match status" value="1"/>
</dbReference>
<feature type="domain" description="J" evidence="8">
    <location>
        <begin position="100"/>
        <end position="154"/>
    </location>
</feature>
<gene>
    <name evidence="9" type="ORF">HNR48_002495</name>
</gene>
<sequence>MAKLITLLALIFLAWYLRNRFINTPKPERKRLVTSWLLWATVAAVVAMALTGRLHWIGGLLALSVPFLRQFGLWFMQRKLNQMDQSQPQEATPESQIDRQQALQILNLTDNPSREDIIQAHRKMMQKNHPDQGGSDYLAAMLNQAKDLLLKDLDDAG</sequence>
<dbReference type="RefSeq" id="WP_166846474.1">
    <property type="nucleotide sequence ID" value="NZ_JAAONY010000002.1"/>
</dbReference>
<dbReference type="CDD" id="cd06257">
    <property type="entry name" value="DnaJ"/>
    <property type="match status" value="1"/>
</dbReference>
<dbReference type="InParanoid" id="A0A7X0MWI5"/>